<evidence type="ECO:0000259" key="3">
    <source>
        <dbReference type="SMART" id="SM00062"/>
    </source>
</evidence>
<dbReference type="NCBIfam" id="TIGR02995">
    <property type="entry name" value="ectoine_ehuB"/>
    <property type="match status" value="1"/>
</dbReference>
<evidence type="ECO:0000256" key="2">
    <source>
        <dbReference type="ARBA" id="ARBA00022729"/>
    </source>
</evidence>
<proteinExistence type="inferred from homology"/>
<dbReference type="SUPFAM" id="SSF53850">
    <property type="entry name" value="Periplasmic binding protein-like II"/>
    <property type="match status" value="1"/>
</dbReference>
<dbReference type="Gene3D" id="3.40.190.10">
    <property type="entry name" value="Periplasmic binding protein-like II"/>
    <property type="match status" value="2"/>
</dbReference>
<keyword evidence="2" id="KW-0732">Signal</keyword>
<evidence type="ECO:0000256" key="1">
    <source>
        <dbReference type="ARBA" id="ARBA00010333"/>
    </source>
</evidence>
<gene>
    <name evidence="4" type="ORF">DFO68_101237</name>
</gene>
<dbReference type="SMART" id="SM00062">
    <property type="entry name" value="PBPb"/>
    <property type="match status" value="1"/>
</dbReference>
<dbReference type="GO" id="GO:0051470">
    <property type="term" value="P:ectoine transmembrane transport"/>
    <property type="evidence" value="ECO:0007669"/>
    <property type="project" value="InterPro"/>
</dbReference>
<feature type="domain" description="Solute-binding protein family 3/N-terminal" evidence="3">
    <location>
        <begin position="44"/>
        <end position="272"/>
    </location>
</feature>
<comment type="caution">
    <text evidence="4">The sequence shown here is derived from an EMBL/GenBank/DDBJ whole genome shotgun (WGS) entry which is preliminary data.</text>
</comment>
<accession>A0A4R6I6F9</accession>
<protein>
    <submittedName>
        <fullName evidence="4">Amino acid ABC transporter substrate-binding protein (PAAT family)</fullName>
    </submittedName>
</protein>
<reference evidence="4 5" key="1">
    <citation type="submission" date="2019-03" db="EMBL/GenBank/DDBJ databases">
        <title>Freshwater and sediment microbial communities from various areas in North America, analyzing microbe dynamics in response to fracking.</title>
        <authorList>
            <person name="Lamendella R."/>
        </authorList>
    </citation>
    <scope>NUCLEOTIDE SEQUENCE [LARGE SCALE GENOMIC DNA]</scope>
    <source>
        <strain evidence="4 5">1_TX</strain>
    </source>
</reference>
<dbReference type="Pfam" id="PF00497">
    <property type="entry name" value="SBP_bac_3"/>
    <property type="match status" value="1"/>
</dbReference>
<evidence type="ECO:0000313" key="4">
    <source>
        <dbReference type="EMBL" id="TDO16708.1"/>
    </source>
</evidence>
<dbReference type="InterPro" id="IPR001638">
    <property type="entry name" value="Solute-binding_3/MltF_N"/>
</dbReference>
<dbReference type="InterPro" id="IPR014337">
    <property type="entry name" value="Ectoine_EhuB"/>
</dbReference>
<dbReference type="PANTHER" id="PTHR35936">
    <property type="entry name" value="MEMBRANE-BOUND LYTIC MUREIN TRANSGLYCOSYLASE F"/>
    <property type="match status" value="1"/>
</dbReference>
<dbReference type="RefSeq" id="WP_208107325.1">
    <property type="nucleotide sequence ID" value="NZ_SNWH01000001.1"/>
</dbReference>
<name>A0A4R6I6F9_9GAMM</name>
<dbReference type="PANTHER" id="PTHR35936:SF17">
    <property type="entry name" value="ARGININE-BINDING EXTRACELLULAR PROTEIN ARTP"/>
    <property type="match status" value="1"/>
</dbReference>
<keyword evidence="5" id="KW-1185">Reference proteome</keyword>
<dbReference type="Proteomes" id="UP000295150">
    <property type="component" value="Unassembled WGS sequence"/>
</dbReference>
<dbReference type="EMBL" id="SNWH01000001">
    <property type="protein sequence ID" value="TDO16708.1"/>
    <property type="molecule type" value="Genomic_DNA"/>
</dbReference>
<dbReference type="GO" id="GO:0033294">
    <property type="term" value="F:ectoine binding"/>
    <property type="evidence" value="ECO:0007669"/>
    <property type="project" value="InterPro"/>
</dbReference>
<comment type="similarity">
    <text evidence="1">Belongs to the bacterial solute-binding protein 3 family.</text>
</comment>
<sequence length="295" mass="32503">MDTTAMFTRTLRGWGLTGLVITACLAFGAETHAATLDEVRERGSIRVAVADEIPYGYLDESGKGQGVGPDVARYILGQLGIEKIDWQVVSFNDLITGLEANQFDMTAAEMAIRPERCERVLFSQPNTSYGEGLLVRATNPEEINAYSDFAERDELTVAVLAGSTQIDILDSLGVPKSRIEVIDTNAAAIDTIIQGQADAYAGTGLTVSQLDAQSPQVEVAQNFVDPVVDGEMIRSWGAFTFPREAETLRDAFNEVLLAYRNTQAWEDTLRKHGFTQNDILNAFRFDTEWLCNRPH</sequence>
<organism evidence="4 5">
    <name type="scientific">Halomonas ventosae</name>
    <dbReference type="NCBI Taxonomy" id="229007"/>
    <lineage>
        <taxon>Bacteria</taxon>
        <taxon>Pseudomonadati</taxon>
        <taxon>Pseudomonadota</taxon>
        <taxon>Gammaproteobacteria</taxon>
        <taxon>Oceanospirillales</taxon>
        <taxon>Halomonadaceae</taxon>
        <taxon>Halomonas</taxon>
    </lineage>
</organism>
<dbReference type="AlphaFoldDB" id="A0A4R6I6F9"/>
<evidence type="ECO:0000313" key="5">
    <source>
        <dbReference type="Proteomes" id="UP000295150"/>
    </source>
</evidence>